<evidence type="ECO:0000256" key="10">
    <source>
        <dbReference type="ARBA" id="ARBA00030775"/>
    </source>
</evidence>
<dbReference type="NCBIfam" id="TIGR02532">
    <property type="entry name" value="IV_pilin_GFxxxE"/>
    <property type="match status" value="1"/>
</dbReference>
<comment type="subcellular location">
    <subcellularLocation>
        <location evidence="1">Cell inner membrane</location>
        <topology evidence="1">Single-pass membrane protein</topology>
    </subcellularLocation>
</comment>
<evidence type="ECO:0000256" key="3">
    <source>
        <dbReference type="ARBA" id="ARBA00022475"/>
    </source>
</evidence>
<dbReference type="InterPro" id="IPR049875">
    <property type="entry name" value="TypeII_GspH"/>
</dbReference>
<sequence length="188" mass="21656">MVSPTRPARQAVSGFTLIEIMVVMVIIGVIITIATLSTDRLGQQDEAAESRERLHALIRLAADRAMIEGGEYGLRLDREGYHFLQYREEGWISPEGREYRQRQWPDSIRVTLEIEGQPSELRGPEQEQALPQVLMTGTGEMTPFRVFLRHRDDTFALVLEGQGNGRLLRWNEEDGRPDDHDMSRRNRR</sequence>
<evidence type="ECO:0000313" key="15">
    <source>
        <dbReference type="Proteomes" id="UP001239019"/>
    </source>
</evidence>
<keyword evidence="8 12" id="KW-0472">Membrane</keyword>
<evidence type="ECO:0000256" key="5">
    <source>
        <dbReference type="ARBA" id="ARBA00022519"/>
    </source>
</evidence>
<dbReference type="RefSeq" id="WP_306727736.1">
    <property type="nucleotide sequence ID" value="NZ_JAVDDT010000002.1"/>
</dbReference>
<comment type="similarity">
    <text evidence="9">Belongs to the GSP H family.</text>
</comment>
<dbReference type="PRINTS" id="PR00885">
    <property type="entry name" value="BCTERIALGSPH"/>
</dbReference>
<feature type="domain" description="General secretion pathway GspH" evidence="13">
    <location>
        <begin position="52"/>
        <end position="161"/>
    </location>
</feature>
<reference evidence="14 15" key="1">
    <citation type="submission" date="2023-08" db="EMBL/GenBank/DDBJ databases">
        <title>Whole-genome sequencing of halo(alkali)philic microorganisms from hypersaline lakes.</title>
        <authorList>
            <person name="Sorokin D.Y."/>
            <person name="Abbas B."/>
            <person name="Merkel A.Y."/>
        </authorList>
    </citation>
    <scope>NUCLEOTIDE SEQUENCE [LARGE SCALE GENOMIC DNA]</scope>
    <source>
        <strain evidence="14 15">AB-CW4</strain>
    </source>
</reference>
<keyword evidence="7 12" id="KW-1133">Transmembrane helix</keyword>
<evidence type="ECO:0000256" key="11">
    <source>
        <dbReference type="SAM" id="MobiDB-lite"/>
    </source>
</evidence>
<evidence type="ECO:0000256" key="4">
    <source>
        <dbReference type="ARBA" id="ARBA00022481"/>
    </source>
</evidence>
<dbReference type="InterPro" id="IPR022346">
    <property type="entry name" value="T2SS_GspH"/>
</dbReference>
<dbReference type="InterPro" id="IPR012902">
    <property type="entry name" value="N_methyl_site"/>
</dbReference>
<dbReference type="NCBIfam" id="TIGR01708">
    <property type="entry name" value="typeII_sec_gspH"/>
    <property type="match status" value="1"/>
</dbReference>
<evidence type="ECO:0000256" key="9">
    <source>
        <dbReference type="ARBA" id="ARBA00025772"/>
    </source>
</evidence>
<evidence type="ECO:0000313" key="14">
    <source>
        <dbReference type="EMBL" id="MDQ2069250.1"/>
    </source>
</evidence>
<dbReference type="Pfam" id="PF12019">
    <property type="entry name" value="GspH"/>
    <property type="match status" value="1"/>
</dbReference>
<protein>
    <recommendedName>
        <fullName evidence="2">Type II secretion system protein H</fullName>
    </recommendedName>
    <alternativeName>
        <fullName evidence="10">General secretion pathway protein H</fullName>
    </alternativeName>
</protein>
<evidence type="ECO:0000256" key="8">
    <source>
        <dbReference type="ARBA" id="ARBA00023136"/>
    </source>
</evidence>
<gene>
    <name evidence="14" type="primary">gspH</name>
    <name evidence="14" type="ORF">RBH19_05150</name>
</gene>
<keyword evidence="3" id="KW-1003">Cell membrane</keyword>
<accession>A0ABU0W705</accession>
<keyword evidence="15" id="KW-1185">Reference proteome</keyword>
<feature type="region of interest" description="Disordered" evidence="11">
    <location>
        <begin position="168"/>
        <end position="188"/>
    </location>
</feature>
<organism evidence="14 15">
    <name type="scientific">Natronospira bacteriovora</name>
    <dbReference type="NCBI Taxonomy" id="3069753"/>
    <lineage>
        <taxon>Bacteria</taxon>
        <taxon>Pseudomonadati</taxon>
        <taxon>Pseudomonadota</taxon>
        <taxon>Gammaproteobacteria</taxon>
        <taxon>Natronospirales</taxon>
        <taxon>Natronospiraceae</taxon>
        <taxon>Natronospira</taxon>
    </lineage>
</organism>
<dbReference type="InterPro" id="IPR045584">
    <property type="entry name" value="Pilin-like"/>
</dbReference>
<evidence type="ECO:0000256" key="12">
    <source>
        <dbReference type="SAM" id="Phobius"/>
    </source>
</evidence>
<proteinExistence type="inferred from homology"/>
<evidence type="ECO:0000256" key="2">
    <source>
        <dbReference type="ARBA" id="ARBA00021549"/>
    </source>
</evidence>
<dbReference type="PROSITE" id="PS00409">
    <property type="entry name" value="PROKAR_NTER_METHYL"/>
    <property type="match status" value="1"/>
</dbReference>
<comment type="caution">
    <text evidence="14">The sequence shown here is derived from an EMBL/GenBank/DDBJ whole genome shotgun (WGS) entry which is preliminary data.</text>
</comment>
<dbReference type="EMBL" id="JAVDDT010000002">
    <property type="protein sequence ID" value="MDQ2069250.1"/>
    <property type="molecule type" value="Genomic_DNA"/>
</dbReference>
<feature type="transmembrane region" description="Helical" evidence="12">
    <location>
        <begin position="12"/>
        <end position="36"/>
    </location>
</feature>
<dbReference type="Gene3D" id="3.55.40.10">
    <property type="entry name" value="minor pseudopilin epsh domain"/>
    <property type="match status" value="1"/>
</dbReference>
<evidence type="ECO:0000259" key="13">
    <source>
        <dbReference type="Pfam" id="PF12019"/>
    </source>
</evidence>
<evidence type="ECO:0000256" key="1">
    <source>
        <dbReference type="ARBA" id="ARBA00004377"/>
    </source>
</evidence>
<keyword evidence="5" id="KW-0997">Cell inner membrane</keyword>
<keyword evidence="4" id="KW-0488">Methylation</keyword>
<dbReference type="InterPro" id="IPR002416">
    <property type="entry name" value="T2SS_protein-GspH"/>
</dbReference>
<dbReference type="Pfam" id="PF07963">
    <property type="entry name" value="N_methyl"/>
    <property type="match status" value="1"/>
</dbReference>
<dbReference type="SUPFAM" id="SSF54523">
    <property type="entry name" value="Pili subunits"/>
    <property type="match status" value="1"/>
</dbReference>
<evidence type="ECO:0000256" key="6">
    <source>
        <dbReference type="ARBA" id="ARBA00022692"/>
    </source>
</evidence>
<name>A0ABU0W705_9GAMM</name>
<evidence type="ECO:0000256" key="7">
    <source>
        <dbReference type="ARBA" id="ARBA00022989"/>
    </source>
</evidence>
<dbReference type="Proteomes" id="UP001239019">
    <property type="component" value="Unassembled WGS sequence"/>
</dbReference>
<keyword evidence="6 12" id="KW-0812">Transmembrane</keyword>
<feature type="compositionally biased region" description="Basic and acidic residues" evidence="11">
    <location>
        <begin position="169"/>
        <end position="188"/>
    </location>
</feature>